<dbReference type="Gene3D" id="3.30.70.860">
    <property type="match status" value="1"/>
</dbReference>
<evidence type="ECO:0000313" key="3">
    <source>
        <dbReference type="EMBL" id="MPM82281.1"/>
    </source>
</evidence>
<dbReference type="AlphaFoldDB" id="A0A645CZH3"/>
<reference evidence="3" key="1">
    <citation type="submission" date="2019-08" db="EMBL/GenBank/DDBJ databases">
        <authorList>
            <person name="Kucharzyk K."/>
            <person name="Murdoch R.W."/>
            <person name="Higgins S."/>
            <person name="Loffler F."/>
        </authorList>
    </citation>
    <scope>NUCLEOTIDE SEQUENCE</scope>
</reference>
<dbReference type="Gene3D" id="3.30.70.990">
    <property type="entry name" value="YajQ-like, domain 2"/>
    <property type="match status" value="1"/>
</dbReference>
<keyword evidence="1" id="KW-0547">Nucleotide-binding</keyword>
<evidence type="ECO:0000256" key="1">
    <source>
        <dbReference type="ARBA" id="ARBA00022741"/>
    </source>
</evidence>
<comment type="caution">
    <text evidence="3">The sequence shown here is derived from an EMBL/GenBank/DDBJ whole genome shotgun (WGS) entry which is preliminary data.</text>
</comment>
<accession>A0A645CZH3</accession>
<dbReference type="CDD" id="cd11740">
    <property type="entry name" value="YajQ_like"/>
    <property type="match status" value="1"/>
</dbReference>
<dbReference type="GO" id="GO:0005829">
    <property type="term" value="C:cytosol"/>
    <property type="evidence" value="ECO:0007669"/>
    <property type="project" value="TreeGrafter"/>
</dbReference>
<name>A0A645CZH3_9ZZZZ</name>
<evidence type="ECO:0000256" key="2">
    <source>
        <dbReference type="ARBA" id="ARBA00093450"/>
    </source>
</evidence>
<sequence length="185" mass="20598">MSRRVKIITKSKAVIISKGVFAVAKDNSFDVVSQVDMQEMDNAVNQTKKEIGQRFDFRGSSASIELEEKCLKITGEDDYKLSAILDVLRQRMAKRNIPLKCLKPGKIEPASKGTVKQTIDIEQGISKEKARDIVAAIKASKLKVTAQMQDDQVRVSGAKKDDLQAVIQLLKQGDFGVDLQFINMR</sequence>
<dbReference type="InterPro" id="IPR007551">
    <property type="entry name" value="YajQ/Smlt4090-like"/>
</dbReference>
<dbReference type="InterPro" id="IPR036183">
    <property type="entry name" value="YajQ-like_sf"/>
</dbReference>
<dbReference type="EMBL" id="VSSQ01031407">
    <property type="protein sequence ID" value="MPM82281.1"/>
    <property type="molecule type" value="Genomic_DNA"/>
</dbReference>
<dbReference type="InterPro" id="IPR035570">
    <property type="entry name" value="UPF0234_N"/>
</dbReference>
<dbReference type="PANTHER" id="PTHR30476:SF0">
    <property type="entry name" value="UPF0234 PROTEIN YAJQ"/>
    <property type="match status" value="1"/>
</dbReference>
<dbReference type="InterPro" id="IPR035571">
    <property type="entry name" value="UPF0234-like_C"/>
</dbReference>
<dbReference type="Pfam" id="PF04461">
    <property type="entry name" value="YajQ"/>
    <property type="match status" value="1"/>
</dbReference>
<proteinExistence type="inferred from homology"/>
<dbReference type="HAMAP" id="MF_00632">
    <property type="entry name" value="UPF0234"/>
    <property type="match status" value="1"/>
</dbReference>
<gene>
    <name evidence="3" type="ORF">SDC9_129342</name>
</gene>
<dbReference type="SUPFAM" id="SSF89963">
    <property type="entry name" value="YajQ-like"/>
    <property type="match status" value="2"/>
</dbReference>
<dbReference type="GO" id="GO:0000166">
    <property type="term" value="F:nucleotide binding"/>
    <property type="evidence" value="ECO:0007669"/>
    <property type="project" value="UniProtKB-KW"/>
</dbReference>
<protein>
    <submittedName>
        <fullName evidence="3">Uncharacterized protein</fullName>
    </submittedName>
</protein>
<dbReference type="PANTHER" id="PTHR30476">
    <property type="entry name" value="UPF0234 PROTEIN YAJQ"/>
    <property type="match status" value="1"/>
</dbReference>
<comment type="similarity">
    <text evidence="2">Belongs to the YajQ family.</text>
</comment>
<organism evidence="3">
    <name type="scientific">bioreactor metagenome</name>
    <dbReference type="NCBI Taxonomy" id="1076179"/>
    <lineage>
        <taxon>unclassified sequences</taxon>
        <taxon>metagenomes</taxon>
        <taxon>ecological metagenomes</taxon>
    </lineage>
</organism>
<dbReference type="NCBIfam" id="NF003819">
    <property type="entry name" value="PRK05412.1"/>
    <property type="match status" value="1"/>
</dbReference>